<dbReference type="Gene3D" id="3.90.76.10">
    <property type="entry name" value="Dipeptide-binding Protein, Domain 1"/>
    <property type="match status" value="2"/>
</dbReference>
<dbReference type="RefSeq" id="WP_197454265.1">
    <property type="nucleotide sequence ID" value="NZ_CP151726.1"/>
</dbReference>
<dbReference type="PANTHER" id="PTHR30290:SF83">
    <property type="entry name" value="ABC TRANSPORTER SUBSTRATE-BINDING PROTEIN"/>
    <property type="match status" value="1"/>
</dbReference>
<accession>A0A5C6B8F5</accession>
<dbReference type="FunFam" id="3.10.105.10:FF:000001">
    <property type="entry name" value="Oligopeptide ABC transporter, oligopeptide-binding protein"/>
    <property type="match status" value="1"/>
</dbReference>
<dbReference type="AlphaFoldDB" id="A0A5C6B8F5"/>
<proteinExistence type="predicted"/>
<evidence type="ECO:0000259" key="1">
    <source>
        <dbReference type="Pfam" id="PF00496"/>
    </source>
</evidence>
<reference evidence="2 3" key="1">
    <citation type="submission" date="2019-02" db="EMBL/GenBank/DDBJ databases">
        <title>Deep-cultivation of Planctomycetes and their phenomic and genomic characterization uncovers novel biology.</title>
        <authorList>
            <person name="Wiegand S."/>
            <person name="Jogler M."/>
            <person name="Boedeker C."/>
            <person name="Pinto D."/>
            <person name="Vollmers J."/>
            <person name="Rivas-Marin E."/>
            <person name="Kohn T."/>
            <person name="Peeters S.H."/>
            <person name="Heuer A."/>
            <person name="Rast P."/>
            <person name="Oberbeckmann S."/>
            <person name="Bunk B."/>
            <person name="Jeske O."/>
            <person name="Meyerdierks A."/>
            <person name="Storesund J.E."/>
            <person name="Kallscheuer N."/>
            <person name="Luecker S."/>
            <person name="Lage O.M."/>
            <person name="Pohl T."/>
            <person name="Merkel B.J."/>
            <person name="Hornburger P."/>
            <person name="Mueller R.-W."/>
            <person name="Bruemmer F."/>
            <person name="Labrenz M."/>
            <person name="Spormann A.M."/>
            <person name="Op Den Camp H."/>
            <person name="Overmann J."/>
            <person name="Amann R."/>
            <person name="Jetten M.S.M."/>
            <person name="Mascher T."/>
            <person name="Medema M.H."/>
            <person name="Devos D.P."/>
            <person name="Kaster A.-K."/>
            <person name="Ovreas L."/>
            <person name="Rohde M."/>
            <person name="Galperin M.Y."/>
            <person name="Jogler C."/>
        </authorList>
    </citation>
    <scope>NUCLEOTIDE SEQUENCE [LARGE SCALE GENOMIC DNA]</scope>
    <source>
        <strain evidence="2 3">Pla52n</strain>
    </source>
</reference>
<comment type="caution">
    <text evidence="2">The sequence shown here is derived from an EMBL/GenBank/DDBJ whole genome shotgun (WGS) entry which is preliminary data.</text>
</comment>
<dbReference type="GO" id="GO:0043190">
    <property type="term" value="C:ATP-binding cassette (ABC) transporter complex"/>
    <property type="evidence" value="ECO:0007669"/>
    <property type="project" value="InterPro"/>
</dbReference>
<dbReference type="GO" id="GO:0015833">
    <property type="term" value="P:peptide transport"/>
    <property type="evidence" value="ECO:0007669"/>
    <property type="project" value="TreeGrafter"/>
</dbReference>
<dbReference type="SUPFAM" id="SSF53850">
    <property type="entry name" value="Periplasmic binding protein-like II"/>
    <property type="match status" value="1"/>
</dbReference>
<dbReference type="Pfam" id="PF00496">
    <property type="entry name" value="SBP_bac_5"/>
    <property type="match status" value="2"/>
</dbReference>
<sequence>MPPEIRRGFVVFAGLLAVVAVIWAARMDAIAPADFSLQNGTDPKTLDPHRASGQPESRIIFEIFEGLLRMLPEGEINPETNIQPLTPQPAIAKSYDISEDGKTYTFHLRDDVRWTDGTPVTAHDFAWSWQRMLHPATACEYGYLINEVQYAQQYHKAIVEIGDQVEVELWDRPEETPTSEANVQHFPRGTMLYGTLREIIKPAEPTLPKDATDEQREEAKLDWQEQWVYVVDVANESADGSVDWDGPTQSRKFCVDVAAASSDESIERTHAVMVAFGKIGGAQAVDDLTFVVRLNNAVPYFLNLVAYYPLFPVNRRCIETHGAPLWTRPENIVTNGPFRLKFRRLRDRVRVERNSDHHAADSIALETVDFISLESQNTALNMYETGQLQWIYDPPTAVIEELMKRPDYIGGPKLSVYFYKMNHAKPPLNDVRVRRALSMAVDRTQIVKQVTKAGQQPAFSVVPPGMAGYESAKGLGEDVEKARELLAEAGFPGGRGFPKITLLYNTSETHRPIAEVIQQQWQNNLNVKIELKNMEWGSFTETVQQEEYTIARYGWVGDYPDPNTFLDLWTSDSPQSNLNWDNAEYDSLIRQAGVEQNPKARLKILQRAEQILIDDAALIPIYFYTANHLLKPNVRGFGATLQELHPLQAIYFADDVQSK</sequence>
<dbReference type="Gene3D" id="3.10.105.10">
    <property type="entry name" value="Dipeptide-binding Protein, Domain 3"/>
    <property type="match status" value="1"/>
</dbReference>
<dbReference type="InterPro" id="IPR000914">
    <property type="entry name" value="SBP_5_dom"/>
</dbReference>
<dbReference type="EMBL" id="SJPN01000001">
    <property type="protein sequence ID" value="TWU08248.1"/>
    <property type="molecule type" value="Genomic_DNA"/>
</dbReference>
<dbReference type="Proteomes" id="UP000320176">
    <property type="component" value="Unassembled WGS sequence"/>
</dbReference>
<evidence type="ECO:0000313" key="2">
    <source>
        <dbReference type="EMBL" id="TWU08248.1"/>
    </source>
</evidence>
<feature type="domain" description="Solute-binding protein family 5" evidence="1">
    <location>
        <begin position="86"/>
        <end position="153"/>
    </location>
</feature>
<keyword evidence="3" id="KW-1185">Reference proteome</keyword>
<dbReference type="InterPro" id="IPR039424">
    <property type="entry name" value="SBP_5"/>
</dbReference>
<gene>
    <name evidence="2" type="primary">oppA</name>
    <name evidence="2" type="ORF">Pla52n_08300</name>
</gene>
<dbReference type="GO" id="GO:0030288">
    <property type="term" value="C:outer membrane-bounded periplasmic space"/>
    <property type="evidence" value="ECO:0007669"/>
    <property type="project" value="UniProtKB-ARBA"/>
</dbReference>
<organism evidence="2 3">
    <name type="scientific">Stieleria varia</name>
    <dbReference type="NCBI Taxonomy" id="2528005"/>
    <lineage>
        <taxon>Bacteria</taxon>
        <taxon>Pseudomonadati</taxon>
        <taxon>Planctomycetota</taxon>
        <taxon>Planctomycetia</taxon>
        <taxon>Pirellulales</taxon>
        <taxon>Pirellulaceae</taxon>
        <taxon>Stieleria</taxon>
    </lineage>
</organism>
<dbReference type="CDD" id="cd08504">
    <property type="entry name" value="PBP2_OppA"/>
    <property type="match status" value="1"/>
</dbReference>
<evidence type="ECO:0000313" key="3">
    <source>
        <dbReference type="Proteomes" id="UP000320176"/>
    </source>
</evidence>
<protein>
    <submittedName>
        <fullName evidence="2">Oligopeptide-binding protein OppA</fullName>
    </submittedName>
</protein>
<dbReference type="PIRSF" id="PIRSF002741">
    <property type="entry name" value="MppA"/>
    <property type="match status" value="1"/>
</dbReference>
<dbReference type="Gene3D" id="3.40.190.10">
    <property type="entry name" value="Periplasmic binding protein-like II"/>
    <property type="match status" value="2"/>
</dbReference>
<dbReference type="GO" id="GO:1904680">
    <property type="term" value="F:peptide transmembrane transporter activity"/>
    <property type="evidence" value="ECO:0007669"/>
    <property type="project" value="TreeGrafter"/>
</dbReference>
<dbReference type="InterPro" id="IPR030678">
    <property type="entry name" value="Peptide/Ni-bd"/>
</dbReference>
<name>A0A5C6B8F5_9BACT</name>
<dbReference type="PANTHER" id="PTHR30290">
    <property type="entry name" value="PERIPLASMIC BINDING COMPONENT OF ABC TRANSPORTER"/>
    <property type="match status" value="1"/>
</dbReference>
<feature type="domain" description="Solute-binding protein family 5" evidence="1">
    <location>
        <begin position="276"/>
        <end position="576"/>
    </location>
</feature>